<dbReference type="EMBL" id="MHKI01000015">
    <property type="protein sequence ID" value="OGY86802.1"/>
    <property type="molecule type" value="Genomic_DNA"/>
</dbReference>
<comment type="caution">
    <text evidence="1">The sequence shown here is derived from an EMBL/GenBank/DDBJ whole genome shotgun (WGS) entry which is preliminary data.</text>
</comment>
<protein>
    <submittedName>
        <fullName evidence="1">Uncharacterized protein</fullName>
    </submittedName>
</protein>
<reference evidence="1 2" key="1">
    <citation type="journal article" date="2016" name="Nat. Commun.">
        <title>Thousands of microbial genomes shed light on interconnected biogeochemical processes in an aquifer system.</title>
        <authorList>
            <person name="Anantharaman K."/>
            <person name="Brown C.T."/>
            <person name="Hug L.A."/>
            <person name="Sharon I."/>
            <person name="Castelle C.J."/>
            <person name="Probst A.J."/>
            <person name="Thomas B.C."/>
            <person name="Singh A."/>
            <person name="Wilkins M.J."/>
            <person name="Karaoz U."/>
            <person name="Brodie E.L."/>
            <person name="Williams K.H."/>
            <person name="Hubbard S.S."/>
            <person name="Banfield J.F."/>
        </authorList>
    </citation>
    <scope>NUCLEOTIDE SEQUENCE [LARGE SCALE GENOMIC DNA]</scope>
</reference>
<evidence type="ECO:0000313" key="1">
    <source>
        <dbReference type="EMBL" id="OGY86802.1"/>
    </source>
</evidence>
<accession>A0A1G2BCD4</accession>
<organism evidence="1 2">
    <name type="scientific">Candidatus Kerfeldbacteria bacterium RIFOXYB2_FULL_38_14</name>
    <dbReference type="NCBI Taxonomy" id="1798547"/>
    <lineage>
        <taxon>Bacteria</taxon>
        <taxon>Candidatus Kerfeldiibacteriota</taxon>
    </lineage>
</organism>
<dbReference type="Proteomes" id="UP000176420">
    <property type="component" value="Unassembled WGS sequence"/>
</dbReference>
<name>A0A1G2BCD4_9BACT</name>
<dbReference type="AlphaFoldDB" id="A0A1G2BCD4"/>
<evidence type="ECO:0000313" key="2">
    <source>
        <dbReference type="Proteomes" id="UP000176420"/>
    </source>
</evidence>
<gene>
    <name evidence="1" type="ORF">A2319_02730</name>
</gene>
<sequence length="355" mass="40694">MNKNKAIVLTGIFIIIAVLGVRYGRNIFSIKLFGDYNMQDIFNLQKMGLSMESSSLSSIHEPFYYNRLDYHLGIIDSYIDQIQNQQKQAEDYFVQKNGLYPLGVYSSLNPTQPDSQTVVETIKKDMLDLGEKMHDNDEAKAQIEAKYDAYFTALLDVANLHDQLVDYTQREKYKDDNYATYYELDPQLTEKIKIFQPIQTELRALVKQRMAAAIPVISEDTTDPLDTIVLVANTLNNDTNKAYAEFENWQAAETDQKDAQLLVMQQAFDTLMNDLDIYQTKLENNKSYDVIAIGTVVPHFITQVNDFSNQYEVVLRDIKNNEFDDTGTVTADDLEISLDLVQMQYQSLIVVANPQ</sequence>
<proteinExistence type="predicted"/>